<evidence type="ECO:0000313" key="1">
    <source>
        <dbReference type="EMBL" id="MBX67528.1"/>
    </source>
</evidence>
<protein>
    <submittedName>
        <fullName evidence="1">Uncharacterized protein</fullName>
    </submittedName>
</protein>
<name>A0A2P2QKK6_RHIMU</name>
<proteinExistence type="predicted"/>
<reference evidence="1" key="1">
    <citation type="submission" date="2018-02" db="EMBL/GenBank/DDBJ databases">
        <title>Rhizophora mucronata_Transcriptome.</title>
        <authorList>
            <person name="Meera S.P."/>
            <person name="Sreeshan A."/>
            <person name="Augustine A."/>
        </authorList>
    </citation>
    <scope>NUCLEOTIDE SEQUENCE</scope>
    <source>
        <tissue evidence="1">Leaf</tissue>
    </source>
</reference>
<dbReference type="AlphaFoldDB" id="A0A2P2QKK6"/>
<accession>A0A2P2QKK6</accession>
<sequence>MDFSSDCIVGIFCKLIRDLSAGQLHKHYTRGLSSTAPPLTKVSLR</sequence>
<organism evidence="1">
    <name type="scientific">Rhizophora mucronata</name>
    <name type="common">Asiatic mangrove</name>
    <dbReference type="NCBI Taxonomy" id="61149"/>
    <lineage>
        <taxon>Eukaryota</taxon>
        <taxon>Viridiplantae</taxon>
        <taxon>Streptophyta</taxon>
        <taxon>Embryophyta</taxon>
        <taxon>Tracheophyta</taxon>
        <taxon>Spermatophyta</taxon>
        <taxon>Magnoliopsida</taxon>
        <taxon>eudicotyledons</taxon>
        <taxon>Gunneridae</taxon>
        <taxon>Pentapetalae</taxon>
        <taxon>rosids</taxon>
        <taxon>fabids</taxon>
        <taxon>Malpighiales</taxon>
        <taxon>Rhizophoraceae</taxon>
        <taxon>Rhizophora</taxon>
    </lineage>
</organism>
<dbReference type="EMBL" id="GGEC01087044">
    <property type="protein sequence ID" value="MBX67528.1"/>
    <property type="molecule type" value="Transcribed_RNA"/>
</dbReference>